<keyword evidence="9" id="KW-0004">4Fe-4S</keyword>
<dbReference type="Proteomes" id="UP000180235">
    <property type="component" value="Chromosome"/>
</dbReference>
<comment type="function">
    <text evidence="9">Probably acts as a heme chaperone, transferring heme to an unknown acceptor. Binds one molecule of heme per monomer, possibly covalently. Binds 1 [4Fe-4S] cluster. The cluster is coordinated with 3 cysteines and an exchangeable S-adenosyl-L-methionine.</text>
</comment>
<evidence type="ECO:0000256" key="4">
    <source>
        <dbReference type="ARBA" id="ARBA00022691"/>
    </source>
</evidence>
<evidence type="ECO:0000256" key="9">
    <source>
        <dbReference type="RuleBase" id="RU364116"/>
    </source>
</evidence>
<dbReference type="InterPro" id="IPR006638">
    <property type="entry name" value="Elp3/MiaA/NifB-like_rSAM"/>
</dbReference>
<dbReference type="InterPro" id="IPR034505">
    <property type="entry name" value="Coproporphyrinogen-III_oxidase"/>
</dbReference>
<reference evidence="11 12" key="1">
    <citation type="submission" date="2016-10" db="EMBL/GenBank/DDBJ databases">
        <title>Description of Gloeomargarita lithophora gen. nov., sp. nov., a thylakoid-bearing basal-branching cyanobacterium with intracellular carbonates, and proposal for Gloeomargaritales ord. nov.</title>
        <authorList>
            <person name="Moreira D."/>
            <person name="Tavera R."/>
            <person name="Benzerara K."/>
            <person name="Skouri-Panet F."/>
            <person name="Couradeau E."/>
            <person name="Gerard E."/>
            <person name="Loussert C."/>
            <person name="Novelo E."/>
            <person name="Zivanovic Y."/>
            <person name="Lopez-Garcia P."/>
        </authorList>
    </citation>
    <scope>NUCLEOTIDE SEQUENCE [LARGE SCALE GENOMIC DNA]</scope>
    <source>
        <strain evidence="11 12">D10</strain>
    </source>
</reference>
<evidence type="ECO:0000256" key="2">
    <source>
        <dbReference type="ARBA" id="ARBA00017228"/>
    </source>
</evidence>
<dbReference type="NCBIfam" id="TIGR00539">
    <property type="entry name" value="hemN_rel"/>
    <property type="match status" value="1"/>
</dbReference>
<evidence type="ECO:0000259" key="10">
    <source>
        <dbReference type="PROSITE" id="PS51918"/>
    </source>
</evidence>
<dbReference type="Gene3D" id="3.20.20.70">
    <property type="entry name" value="Aldolase class I"/>
    <property type="match status" value="1"/>
</dbReference>
<evidence type="ECO:0000313" key="11">
    <source>
        <dbReference type="EMBL" id="APB34718.1"/>
    </source>
</evidence>
<evidence type="ECO:0000256" key="1">
    <source>
        <dbReference type="ARBA" id="ARBA00006100"/>
    </source>
</evidence>
<dbReference type="PANTHER" id="PTHR13932:SF5">
    <property type="entry name" value="RADICAL S-ADENOSYL METHIONINE DOMAIN-CONTAINING PROTEIN 1, MITOCHONDRIAL"/>
    <property type="match status" value="1"/>
</dbReference>
<dbReference type="OrthoDB" id="9808022at2"/>
<dbReference type="KEGG" id="glt:GlitD10_2384"/>
<keyword evidence="8 9" id="KW-0143">Chaperone</keyword>
<organism evidence="11 12">
    <name type="scientific">Gloeomargarita lithophora Alchichica-D10</name>
    <dbReference type="NCBI Taxonomy" id="1188229"/>
    <lineage>
        <taxon>Bacteria</taxon>
        <taxon>Bacillati</taxon>
        <taxon>Cyanobacteriota</taxon>
        <taxon>Cyanophyceae</taxon>
        <taxon>Gloeomargaritales</taxon>
        <taxon>Gloeomargaritaceae</taxon>
        <taxon>Gloeomargarita</taxon>
    </lineage>
</organism>
<dbReference type="SMART" id="SM00729">
    <property type="entry name" value="Elp3"/>
    <property type="match status" value="1"/>
</dbReference>
<evidence type="ECO:0000256" key="5">
    <source>
        <dbReference type="ARBA" id="ARBA00022723"/>
    </source>
</evidence>
<keyword evidence="3 9" id="KW-0349">Heme</keyword>
<dbReference type="SFLD" id="SFLDS00029">
    <property type="entry name" value="Radical_SAM"/>
    <property type="match status" value="1"/>
</dbReference>
<comment type="subcellular location">
    <subcellularLocation>
        <location evidence="9">Cytoplasm</location>
    </subcellularLocation>
</comment>
<dbReference type="AlphaFoldDB" id="A0A1J0AFJ9"/>
<keyword evidence="4 9" id="KW-0949">S-adenosyl-L-methionine</keyword>
<evidence type="ECO:0000256" key="8">
    <source>
        <dbReference type="ARBA" id="ARBA00023186"/>
    </source>
</evidence>
<proteinExistence type="inferred from homology"/>
<dbReference type="SFLD" id="SFLDF00562">
    <property type="entry name" value="HemN-like__clustered_with_heat"/>
    <property type="match status" value="1"/>
</dbReference>
<evidence type="ECO:0000256" key="7">
    <source>
        <dbReference type="ARBA" id="ARBA00023014"/>
    </source>
</evidence>
<dbReference type="InterPro" id="IPR058240">
    <property type="entry name" value="rSAM_sf"/>
</dbReference>
<dbReference type="SFLD" id="SFLDG01082">
    <property type="entry name" value="B12-binding_domain_containing"/>
    <property type="match status" value="1"/>
</dbReference>
<keyword evidence="6 9" id="KW-0408">Iron</keyword>
<gene>
    <name evidence="11" type="primary">hemZ-2</name>
    <name evidence="11" type="ORF">GlitD10_2384</name>
</gene>
<keyword evidence="7 9" id="KW-0411">Iron-sulfur</keyword>
<keyword evidence="9" id="KW-0963">Cytoplasm</keyword>
<dbReference type="RefSeq" id="WP_071455117.1">
    <property type="nucleotide sequence ID" value="NZ_CP017675.1"/>
</dbReference>
<dbReference type="Pfam" id="PF04055">
    <property type="entry name" value="Radical_SAM"/>
    <property type="match status" value="1"/>
</dbReference>
<dbReference type="GO" id="GO:0004109">
    <property type="term" value="F:coproporphyrinogen oxidase activity"/>
    <property type="evidence" value="ECO:0007669"/>
    <property type="project" value="InterPro"/>
</dbReference>
<dbReference type="PROSITE" id="PS51918">
    <property type="entry name" value="RADICAL_SAM"/>
    <property type="match status" value="1"/>
</dbReference>
<dbReference type="SFLD" id="SFLDG01065">
    <property type="entry name" value="anaerobic_coproporphyrinogen-I"/>
    <property type="match status" value="1"/>
</dbReference>
<dbReference type="InterPro" id="IPR013785">
    <property type="entry name" value="Aldolase_TIM"/>
</dbReference>
<sequence>MLGYLFNKRTRSGSAPKAAYVHIPFCQQKCHYCDFPVIVDNKPNSRRRSQYLETLRWEIKLTSSRQQPLTSVFFGGGTPSLLTPAELGQILQDLQQQFGCAEDVEISLEADPGTLGIHHLKEYQNLGVNRLSLGVQSFIPELLQISGRTHTVQDIETAILKIKECGWENWSLDLIQGLPGQTLDQWQFSLQKAIEAQPKHISVYDLTLEPKTRFYRDYPEDSPQLPGDELTAKMYCFAHEFLESHGFIHYEISNYAQPGYPCRHNLTYWQNQPYYGFGLGATSYVDQVRFQRPKTIKAYREWVEQQAVFGDVEMLDYPLEEKDELLEGLMLGLRLKEGINLTQLLKPFKGGIKDSLQSIIVNQLSRFQPEGWVGNQRNQWFLIPPQGFLMSNTVLQHIWLALDDITIL</sequence>
<dbReference type="GO" id="GO:0005737">
    <property type="term" value="C:cytoplasm"/>
    <property type="evidence" value="ECO:0007669"/>
    <property type="project" value="UniProtKB-SubCell"/>
</dbReference>
<evidence type="ECO:0000256" key="6">
    <source>
        <dbReference type="ARBA" id="ARBA00023004"/>
    </source>
</evidence>
<dbReference type="SFLD" id="SFLDF00288">
    <property type="entry name" value="HemN-like__clustered_with_nucl"/>
    <property type="match status" value="1"/>
</dbReference>
<evidence type="ECO:0000256" key="3">
    <source>
        <dbReference type="ARBA" id="ARBA00022617"/>
    </source>
</evidence>
<dbReference type="CDD" id="cd01335">
    <property type="entry name" value="Radical_SAM"/>
    <property type="match status" value="1"/>
</dbReference>
<dbReference type="STRING" id="1188229.GlitD10_2384"/>
<feature type="domain" description="Radical SAM core" evidence="10">
    <location>
        <begin position="11"/>
        <end position="251"/>
    </location>
</feature>
<dbReference type="GO" id="GO:0051539">
    <property type="term" value="F:4 iron, 4 sulfur cluster binding"/>
    <property type="evidence" value="ECO:0007669"/>
    <property type="project" value="UniProtKB-UniRule"/>
</dbReference>
<protein>
    <recommendedName>
        <fullName evidence="2 9">Heme chaperone HemW</fullName>
    </recommendedName>
</protein>
<dbReference type="PANTHER" id="PTHR13932">
    <property type="entry name" value="COPROPORPHYRINIGEN III OXIDASE"/>
    <property type="match status" value="1"/>
</dbReference>
<accession>A0A1J0AFJ9</accession>
<dbReference type="InterPro" id="IPR007197">
    <property type="entry name" value="rSAM"/>
</dbReference>
<keyword evidence="5 9" id="KW-0479">Metal-binding</keyword>
<dbReference type="GO" id="GO:0006779">
    <property type="term" value="P:porphyrin-containing compound biosynthetic process"/>
    <property type="evidence" value="ECO:0007669"/>
    <property type="project" value="InterPro"/>
</dbReference>
<keyword evidence="12" id="KW-1185">Reference proteome</keyword>
<dbReference type="InterPro" id="IPR004559">
    <property type="entry name" value="HemW-like"/>
</dbReference>
<evidence type="ECO:0000313" key="12">
    <source>
        <dbReference type="Proteomes" id="UP000180235"/>
    </source>
</evidence>
<comment type="similarity">
    <text evidence="1">Belongs to the anaerobic coproporphyrinogen-III oxidase family. HemW subfamily.</text>
</comment>
<name>A0A1J0AFJ9_9CYAN</name>
<dbReference type="SUPFAM" id="SSF102114">
    <property type="entry name" value="Radical SAM enzymes"/>
    <property type="match status" value="1"/>
</dbReference>
<keyword evidence="11" id="KW-0560">Oxidoreductase</keyword>
<dbReference type="EMBL" id="CP017675">
    <property type="protein sequence ID" value="APB34718.1"/>
    <property type="molecule type" value="Genomic_DNA"/>
</dbReference>
<dbReference type="GO" id="GO:0046872">
    <property type="term" value="F:metal ion binding"/>
    <property type="evidence" value="ECO:0007669"/>
    <property type="project" value="UniProtKB-UniRule"/>
</dbReference>